<accession>A0AAV4J2F2</accession>
<reference evidence="2 3" key="1">
    <citation type="journal article" date="2021" name="Elife">
        <title>Chloroplast acquisition without the gene transfer in kleptoplastic sea slugs, Plakobranchus ocellatus.</title>
        <authorList>
            <person name="Maeda T."/>
            <person name="Takahashi S."/>
            <person name="Yoshida T."/>
            <person name="Shimamura S."/>
            <person name="Takaki Y."/>
            <person name="Nagai Y."/>
            <person name="Toyoda A."/>
            <person name="Suzuki Y."/>
            <person name="Arimoto A."/>
            <person name="Ishii H."/>
            <person name="Satoh N."/>
            <person name="Nishiyama T."/>
            <person name="Hasebe M."/>
            <person name="Maruyama T."/>
            <person name="Minagawa J."/>
            <person name="Obokata J."/>
            <person name="Shigenobu S."/>
        </authorList>
    </citation>
    <scope>NUCLEOTIDE SEQUENCE [LARGE SCALE GENOMIC DNA]</scope>
</reference>
<feature type="compositionally biased region" description="Basic and acidic residues" evidence="1">
    <location>
        <begin position="81"/>
        <end position="100"/>
    </location>
</feature>
<dbReference type="AlphaFoldDB" id="A0AAV4J2F2"/>
<organism evidence="2 3">
    <name type="scientific">Elysia marginata</name>
    <dbReference type="NCBI Taxonomy" id="1093978"/>
    <lineage>
        <taxon>Eukaryota</taxon>
        <taxon>Metazoa</taxon>
        <taxon>Spiralia</taxon>
        <taxon>Lophotrochozoa</taxon>
        <taxon>Mollusca</taxon>
        <taxon>Gastropoda</taxon>
        <taxon>Heterobranchia</taxon>
        <taxon>Euthyneura</taxon>
        <taxon>Panpulmonata</taxon>
        <taxon>Sacoglossa</taxon>
        <taxon>Placobranchoidea</taxon>
        <taxon>Plakobranchidae</taxon>
        <taxon>Elysia</taxon>
    </lineage>
</organism>
<sequence>MATTNAQTYLQNVIQAHVVSYNGTNREFFFNETTKELTQLRLLNSFLKKPTFKFLPALSLGLNPTKNLRVNLQRRVGNRTQQHEDVGDLEHSPWRQRDAIPSHFLQSQLGR</sequence>
<evidence type="ECO:0000256" key="1">
    <source>
        <dbReference type="SAM" id="MobiDB-lite"/>
    </source>
</evidence>
<dbReference type="Proteomes" id="UP000762676">
    <property type="component" value="Unassembled WGS sequence"/>
</dbReference>
<proteinExistence type="predicted"/>
<gene>
    <name evidence="2" type="ORF">ElyMa_004937600</name>
</gene>
<dbReference type="EMBL" id="BMAT01009880">
    <property type="protein sequence ID" value="GFS15622.1"/>
    <property type="molecule type" value="Genomic_DNA"/>
</dbReference>
<comment type="caution">
    <text evidence="2">The sequence shown here is derived from an EMBL/GenBank/DDBJ whole genome shotgun (WGS) entry which is preliminary data.</text>
</comment>
<name>A0AAV4J2F2_9GAST</name>
<evidence type="ECO:0000313" key="3">
    <source>
        <dbReference type="Proteomes" id="UP000762676"/>
    </source>
</evidence>
<evidence type="ECO:0000313" key="2">
    <source>
        <dbReference type="EMBL" id="GFS15622.1"/>
    </source>
</evidence>
<feature type="region of interest" description="Disordered" evidence="1">
    <location>
        <begin position="75"/>
        <end position="111"/>
    </location>
</feature>
<keyword evidence="3" id="KW-1185">Reference proteome</keyword>
<protein>
    <submittedName>
        <fullName evidence="2">Uncharacterized protein</fullName>
    </submittedName>
</protein>